<evidence type="ECO:0000313" key="2">
    <source>
        <dbReference type="Proteomes" id="UP001055115"/>
    </source>
</evidence>
<dbReference type="InterPro" id="IPR036188">
    <property type="entry name" value="FAD/NAD-bd_sf"/>
</dbReference>
<gene>
    <name evidence="1" type="ORF">ColSpa_02140</name>
</gene>
<comment type="caution">
    <text evidence="1">The sequence shown here is derived from an EMBL/GenBank/DDBJ whole genome shotgun (WGS) entry which is preliminary data.</text>
</comment>
<protein>
    <submittedName>
        <fullName evidence="1">Beta-cyclopiazonate dehydrogenase</fullName>
    </submittedName>
</protein>
<reference evidence="1 2" key="1">
    <citation type="submission" date="2022-03" db="EMBL/GenBank/DDBJ databases">
        <title>Genome data of Colletotrichum spp.</title>
        <authorList>
            <person name="Utami Y.D."/>
            <person name="Hiruma K."/>
        </authorList>
    </citation>
    <scope>NUCLEOTIDE SEQUENCE [LARGE SCALE GENOMIC DNA]</scope>
    <source>
        <strain evidence="1 2">MAFF 239500</strain>
    </source>
</reference>
<dbReference type="Gene3D" id="3.50.50.60">
    <property type="entry name" value="FAD/NAD(P)-binding domain"/>
    <property type="match status" value="1"/>
</dbReference>
<sequence length="461" mass="49054">MKLSQLASPAWALYLTQAAATPRPKCEIDVDVAIIGGGSAGVHAAINLKDAGVTFAVIEKKNQIGGHAETYTDPKTLVPANVGVVVFENTETVGNYFSRLNVSTIKTNPSPPLNASAAAAQQAALQAAVQAYSANVLTKYPWIDQGFLVPHPVPEELTIPFGELAQKYNFTALLTINAQFNWYTGDISTIPALYGIKNLGPGLLNSIFGEFIVSANGDTRALYNAAAKELGDSVLLNATVVEVKRDVKIGKHTTGVTVRVQQPNQPPKLIRARKLLVAIPPTLENVGAYDLTADEKTLFSKFSTVGYWAAVATIPGLNTSLTNVGLRTPFNQPVIPGPNGFSSYGSPGDFLVSVGFDSTNYTTADAEAILRKNLATLAAVGGVPKNAVETMTVPFSSDHGPFNLRVSAEEIKAGFYSKFLALESKRNTYWAGAVFTGHNSGLVWKFNEGTVLPALKKDLGL</sequence>
<dbReference type="AlphaFoldDB" id="A0AA37P743"/>
<proteinExistence type="predicted"/>
<name>A0AA37P743_9PEZI</name>
<evidence type="ECO:0000313" key="1">
    <source>
        <dbReference type="EMBL" id="GKT41959.1"/>
    </source>
</evidence>
<keyword evidence="2" id="KW-1185">Reference proteome</keyword>
<organism evidence="1 2">
    <name type="scientific">Colletotrichum spaethianum</name>
    <dbReference type="NCBI Taxonomy" id="700344"/>
    <lineage>
        <taxon>Eukaryota</taxon>
        <taxon>Fungi</taxon>
        <taxon>Dikarya</taxon>
        <taxon>Ascomycota</taxon>
        <taxon>Pezizomycotina</taxon>
        <taxon>Sordariomycetes</taxon>
        <taxon>Hypocreomycetidae</taxon>
        <taxon>Glomerellales</taxon>
        <taxon>Glomerellaceae</taxon>
        <taxon>Colletotrichum</taxon>
        <taxon>Colletotrichum spaethianum species complex</taxon>
    </lineage>
</organism>
<dbReference type="GeneID" id="73322942"/>
<dbReference type="SUPFAM" id="SSF51905">
    <property type="entry name" value="FAD/NAD(P)-binding domain"/>
    <property type="match status" value="1"/>
</dbReference>
<dbReference type="Gene3D" id="3.30.70.1990">
    <property type="match status" value="1"/>
</dbReference>
<dbReference type="Pfam" id="PF13450">
    <property type="entry name" value="NAD_binding_8"/>
    <property type="match status" value="1"/>
</dbReference>
<dbReference type="GO" id="GO:0016491">
    <property type="term" value="F:oxidoreductase activity"/>
    <property type="evidence" value="ECO:0007669"/>
    <property type="project" value="TreeGrafter"/>
</dbReference>
<dbReference type="RefSeq" id="XP_049124309.1">
    <property type="nucleotide sequence ID" value="XM_049268352.1"/>
</dbReference>
<dbReference type="Proteomes" id="UP001055115">
    <property type="component" value="Unassembled WGS sequence"/>
</dbReference>
<dbReference type="Gene3D" id="1.10.405.20">
    <property type="match status" value="1"/>
</dbReference>
<dbReference type="PANTHER" id="PTHR42923">
    <property type="entry name" value="PROTOPORPHYRINOGEN OXIDASE"/>
    <property type="match status" value="1"/>
</dbReference>
<dbReference type="PANTHER" id="PTHR42923:SF26">
    <property type="entry name" value="FMN REDUCTASE LOT6, PUTATIVE (AFU_ORTHOLOGUE AFUA_7G06600)-RELATED"/>
    <property type="match status" value="1"/>
</dbReference>
<dbReference type="EMBL" id="BQXU01000004">
    <property type="protein sequence ID" value="GKT41959.1"/>
    <property type="molecule type" value="Genomic_DNA"/>
</dbReference>
<accession>A0AA37P743</accession>
<dbReference type="InterPro" id="IPR050464">
    <property type="entry name" value="Zeta_carotene_desat/Oxidored"/>
</dbReference>